<feature type="region of interest" description="Disordered" evidence="1">
    <location>
        <begin position="241"/>
        <end position="262"/>
    </location>
</feature>
<feature type="region of interest" description="Disordered" evidence="1">
    <location>
        <begin position="384"/>
        <end position="405"/>
    </location>
</feature>
<dbReference type="PANTHER" id="PTHR36808">
    <property type="entry name" value="TRANSCRIPTIONAL REGULATOR ATRX-LIKE PROTEIN"/>
    <property type="match status" value="1"/>
</dbReference>
<keyword evidence="2" id="KW-1185">Reference proteome</keyword>
<dbReference type="Proteomes" id="UP000827889">
    <property type="component" value="Chromosome 2"/>
</dbReference>
<dbReference type="AlphaFoldDB" id="A0A8B8MQA3"/>
<feature type="compositionally biased region" description="Polar residues" evidence="1">
    <location>
        <begin position="556"/>
        <end position="568"/>
    </location>
</feature>
<reference evidence="2" key="1">
    <citation type="submission" date="2025-05" db="UniProtKB">
        <authorList>
            <consortium name="RefSeq"/>
        </authorList>
    </citation>
    <scope>NUCLEOTIDE SEQUENCE [LARGE SCALE GENOMIC DNA]</scope>
</reference>
<reference evidence="3" key="2">
    <citation type="submission" date="2025-08" db="UniProtKB">
        <authorList>
            <consortium name="RefSeq"/>
        </authorList>
    </citation>
    <scope>IDENTIFICATION</scope>
    <source>
        <tissue evidence="3">Leaf</tissue>
    </source>
</reference>
<organism evidence="2 3">
    <name type="scientific">Rhodamnia argentea</name>
    <dbReference type="NCBI Taxonomy" id="178133"/>
    <lineage>
        <taxon>Eukaryota</taxon>
        <taxon>Viridiplantae</taxon>
        <taxon>Streptophyta</taxon>
        <taxon>Embryophyta</taxon>
        <taxon>Tracheophyta</taxon>
        <taxon>Spermatophyta</taxon>
        <taxon>Magnoliopsida</taxon>
        <taxon>eudicotyledons</taxon>
        <taxon>Gunneridae</taxon>
        <taxon>Pentapetalae</taxon>
        <taxon>rosids</taxon>
        <taxon>malvids</taxon>
        <taxon>Myrtales</taxon>
        <taxon>Myrtaceae</taxon>
        <taxon>Myrtoideae</taxon>
        <taxon>Myrteae</taxon>
        <taxon>Australasian group</taxon>
        <taxon>Rhodamnia</taxon>
    </lineage>
</organism>
<dbReference type="PANTHER" id="PTHR36808:SF1">
    <property type="entry name" value="TRANSCRIPTIONAL REGULATOR ATRX-LIKE PROTEIN"/>
    <property type="match status" value="1"/>
</dbReference>
<dbReference type="OrthoDB" id="786617at2759"/>
<name>A0A8B8MQA3_9MYRT</name>
<proteinExistence type="predicted"/>
<feature type="region of interest" description="Disordered" evidence="1">
    <location>
        <begin position="534"/>
        <end position="593"/>
    </location>
</feature>
<feature type="compositionally biased region" description="Low complexity" evidence="1">
    <location>
        <begin position="47"/>
        <end position="61"/>
    </location>
</feature>
<evidence type="ECO:0000256" key="1">
    <source>
        <dbReference type="SAM" id="MobiDB-lite"/>
    </source>
</evidence>
<dbReference type="RefSeq" id="XP_030511912.1">
    <property type="nucleotide sequence ID" value="XM_030656052.2"/>
</dbReference>
<feature type="compositionally biased region" description="Low complexity" evidence="1">
    <location>
        <begin position="150"/>
        <end position="160"/>
    </location>
</feature>
<feature type="compositionally biased region" description="Basic residues" evidence="1">
    <location>
        <begin position="122"/>
        <end position="132"/>
    </location>
</feature>
<protein>
    <submittedName>
        <fullName evidence="3">Transcriptional regulator ATRX homolog</fullName>
    </submittedName>
</protein>
<feature type="compositionally biased region" description="Basic and acidic residues" evidence="1">
    <location>
        <begin position="164"/>
        <end position="180"/>
    </location>
</feature>
<accession>A0A8B8MQA3</accession>
<feature type="compositionally biased region" description="Basic residues" evidence="1">
    <location>
        <begin position="68"/>
        <end position="90"/>
    </location>
</feature>
<feature type="compositionally biased region" description="Basic and acidic residues" evidence="1">
    <location>
        <begin position="535"/>
        <end position="546"/>
    </location>
</feature>
<evidence type="ECO:0000313" key="3">
    <source>
        <dbReference type="RefSeq" id="XP_030511912.1"/>
    </source>
</evidence>
<evidence type="ECO:0000313" key="2">
    <source>
        <dbReference type="Proteomes" id="UP000827889"/>
    </source>
</evidence>
<dbReference type="KEGG" id="rarg:115726260"/>
<feature type="compositionally biased region" description="Basic residues" evidence="1">
    <location>
        <begin position="10"/>
        <end position="42"/>
    </location>
</feature>
<feature type="region of interest" description="Disordered" evidence="1">
    <location>
        <begin position="1"/>
        <end position="180"/>
    </location>
</feature>
<sequence length="615" mass="67804">MGKPSSSTSLKKKRPKASSKVRIKKRSKTKKRSKLKKSFRRHRDSDSYSSDYDSLSPSTASSEEDYRKKSKRRARSSSKKSSRRSKKRSRGQSYGTESSEDLPSRKKRKGSKRDGKLSPRMQRTRKKSKRHVSVSSVSSGSNCSTCAELSSDSGQSESQSYRASSERKDADRWTAEKGKTELKECGYSPRSYSPINHRSISSGDEKMRCSNNSMRLRSVIMVNNEDRELHAYGHKEEISYENDDYPSCKSNDSNDSGGKRELTHHPLIESEVKRQVDIEKNEEAVVSDMNTTAITEDGQKNGNNISSVIVGTIHAIGDNENNISGGSDSNDLESILRQRALDNLKKFRGVHKNTAALSAHKENVDSNKEQSLIASSELSHHKFPEDNVANAPPVEGNGANSDPSMKREFININSNDASLGDKGGKIVPAIRRQSSEVRPDHGNSGFKEGGSTRQSLLKLLHGGTSVANVKQEVIPTFASNTSNPTVMSYTWRRESAKVQAPSKELCPSSGPPQAKPLVTKVIGGKTASETVVTENKVDENEVHEQHASPTPELPSRSESTSGAVSSNKDGNDAKDGPQYQQKTMSVTRGGETIQVNYQVYIPKRAPALARRQLKR</sequence>
<dbReference type="GeneID" id="115726260"/>
<gene>
    <name evidence="3" type="primary">LOC115726260</name>
</gene>